<feature type="region of interest" description="Disordered" evidence="1">
    <location>
        <begin position="192"/>
        <end position="218"/>
    </location>
</feature>
<reference evidence="2 3" key="1">
    <citation type="journal article" date="2020" name="Fungal Divers.">
        <title>Resolving the Mortierellaceae phylogeny through synthesis of multi-gene phylogenetics and phylogenomics.</title>
        <authorList>
            <person name="Vandepol N."/>
            <person name="Liber J."/>
            <person name="Desiro A."/>
            <person name="Na H."/>
            <person name="Kennedy M."/>
            <person name="Barry K."/>
            <person name="Grigoriev I.V."/>
            <person name="Miller A.N."/>
            <person name="O'Donnell K."/>
            <person name="Stajich J.E."/>
            <person name="Bonito G."/>
        </authorList>
    </citation>
    <scope>NUCLEOTIDE SEQUENCE [LARGE SCALE GENOMIC DNA]</scope>
    <source>
        <strain evidence="2 3">AD045</strain>
    </source>
</reference>
<sequence>MRSFGDCIKDEAKRGFEGKRVQFYGIISDCLISSFTLPITRMKFNNIHLSPWFTHFLLLLIAVGTNSNRLASSAPAQAPPVGPGAFIPTAHIPTVRIHNSVENPSYYSTQVDRPVTTHIVRKGQSEESDDRLSHRLDPVSKCYVNSQRVKICHRTKRNTESVEEDEDSETKSSFRLSKRRLAINYPARWVNPADARKRDIPNTDIASGEESESVEGNF</sequence>
<evidence type="ECO:0000313" key="2">
    <source>
        <dbReference type="EMBL" id="KAG0284168.1"/>
    </source>
</evidence>
<accession>A0ABQ7JSJ6</accession>
<proteinExistence type="predicted"/>
<protein>
    <submittedName>
        <fullName evidence="2">Uncharacterized protein</fullName>
    </submittedName>
</protein>
<feature type="compositionally biased region" description="Acidic residues" evidence="1">
    <location>
        <begin position="207"/>
        <end position="218"/>
    </location>
</feature>
<dbReference type="EMBL" id="JAAAIM010000806">
    <property type="protein sequence ID" value="KAG0284168.1"/>
    <property type="molecule type" value="Genomic_DNA"/>
</dbReference>
<gene>
    <name evidence="2" type="ORF">BGZ96_011465</name>
</gene>
<keyword evidence="3" id="KW-1185">Reference proteome</keyword>
<evidence type="ECO:0000256" key="1">
    <source>
        <dbReference type="SAM" id="MobiDB-lite"/>
    </source>
</evidence>
<dbReference type="Proteomes" id="UP001194696">
    <property type="component" value="Unassembled WGS sequence"/>
</dbReference>
<name>A0ABQ7JSJ6_9FUNG</name>
<evidence type="ECO:0000313" key="3">
    <source>
        <dbReference type="Proteomes" id="UP001194696"/>
    </source>
</evidence>
<organism evidence="2 3">
    <name type="scientific">Linnemannia gamsii</name>
    <dbReference type="NCBI Taxonomy" id="64522"/>
    <lineage>
        <taxon>Eukaryota</taxon>
        <taxon>Fungi</taxon>
        <taxon>Fungi incertae sedis</taxon>
        <taxon>Mucoromycota</taxon>
        <taxon>Mortierellomycotina</taxon>
        <taxon>Mortierellomycetes</taxon>
        <taxon>Mortierellales</taxon>
        <taxon>Mortierellaceae</taxon>
        <taxon>Linnemannia</taxon>
    </lineage>
</organism>
<comment type="caution">
    <text evidence="2">The sequence shown here is derived from an EMBL/GenBank/DDBJ whole genome shotgun (WGS) entry which is preliminary data.</text>
</comment>
<feature type="region of interest" description="Disordered" evidence="1">
    <location>
        <begin position="156"/>
        <end position="177"/>
    </location>
</feature>